<name>A4V6U4_PSEFS</name>
<dbReference type="AlphaFoldDB" id="A4V6U4"/>
<dbReference type="Proteomes" id="UP000002332">
    <property type="component" value="Plasmid pQBR103"/>
</dbReference>
<organism evidence="2 3">
    <name type="scientific">Pseudomonas fluorescens (strain SBW25)</name>
    <dbReference type="NCBI Taxonomy" id="216595"/>
    <lineage>
        <taxon>Bacteria</taxon>
        <taxon>Pseudomonadati</taxon>
        <taxon>Pseudomonadota</taxon>
        <taxon>Gammaproteobacteria</taxon>
        <taxon>Pseudomonadales</taxon>
        <taxon>Pseudomonadaceae</taxon>
        <taxon>Pseudomonas</taxon>
    </lineage>
</organism>
<accession>A4V6U4</accession>
<protein>
    <submittedName>
        <fullName evidence="2">Exported protein</fullName>
    </submittedName>
</protein>
<dbReference type="EMBL" id="AM235768">
    <property type="protein sequence ID" value="CAM96256.1"/>
    <property type="molecule type" value="Genomic_DNA"/>
</dbReference>
<feature type="signal peptide" evidence="1">
    <location>
        <begin position="1"/>
        <end position="25"/>
    </location>
</feature>
<reference evidence="2 3" key="1">
    <citation type="journal article" date="2007" name="ISME J.">
        <title>Sequence-based analysis of pQBR103; a representative of a unique, transfer-proficient mega plasmid resident in the microbial community of sugar beet.</title>
        <authorList>
            <person name="Tett A."/>
            <person name="Spiers A.J."/>
            <person name="Crossman L.C."/>
            <person name="Ager D."/>
            <person name="Ciric L."/>
            <person name="Dow J.M."/>
            <person name="Fry J.C."/>
            <person name="Harris D."/>
            <person name="Lilley A."/>
            <person name="Oliver A."/>
            <person name="Parkhill J."/>
            <person name="Quail M.A."/>
            <person name="Rainey P.B."/>
            <person name="Saunders N.J."/>
            <person name="Seeger K."/>
            <person name="Snyder L.A.S."/>
            <person name="Squares R."/>
            <person name="Thomas C.M."/>
            <person name="Turner S.L."/>
            <person name="Zhang X.-X."/>
            <person name="Field D."/>
            <person name="Bailey M.J."/>
        </authorList>
    </citation>
    <scope>NUCLEOTIDE SEQUENCE [LARGE SCALE GENOMIC DNA]</scope>
    <source>
        <strain evidence="2 3">SBW25</strain>
    </source>
</reference>
<keyword evidence="1" id="KW-0732">Signal</keyword>
<gene>
    <name evidence="2" type="ordered locus">pQBR0224</name>
</gene>
<evidence type="ECO:0000313" key="2">
    <source>
        <dbReference type="EMBL" id="CAM96256.1"/>
    </source>
</evidence>
<sequence>MFQGSQMKKALLGMALLVLAAPAFASTNEIEIPALTPIPFIVSTPGDLLYGYVKNWGSLGDENGQMTKLASQVADQLQESNCAFNFRVSREASGRLLAQEVVAHLACRQADNSLIVTEVPGHVWDKDRIPGLKSGEVGEKGFFVITTTVHIPL</sequence>
<evidence type="ECO:0000256" key="1">
    <source>
        <dbReference type="SAM" id="SignalP"/>
    </source>
</evidence>
<evidence type="ECO:0000313" key="3">
    <source>
        <dbReference type="Proteomes" id="UP000002332"/>
    </source>
</evidence>
<geneLocation type="plasmid" evidence="2 3">
    <name>pQBR103</name>
</geneLocation>
<keyword evidence="2" id="KW-0614">Plasmid</keyword>
<feature type="chain" id="PRO_5002674903" evidence="1">
    <location>
        <begin position="26"/>
        <end position="153"/>
    </location>
</feature>
<proteinExistence type="predicted"/>